<feature type="compositionally biased region" description="Low complexity" evidence="1">
    <location>
        <begin position="17"/>
        <end position="35"/>
    </location>
</feature>
<feature type="region of interest" description="Disordered" evidence="1">
    <location>
        <begin position="404"/>
        <end position="444"/>
    </location>
</feature>
<reference evidence="3" key="1">
    <citation type="submission" date="2021-05" db="EMBL/GenBank/DDBJ databases">
        <title>A free-living protist that lacks canonical eukaryotic 1 DNA replication and segregation systems.</title>
        <authorList>
            <person name="Salas-Leiva D.E."/>
            <person name="Tromer E.C."/>
            <person name="Curtis B.A."/>
            <person name="Jerlstrom-Hultqvist J."/>
            <person name="Kolisko M."/>
            <person name="Yi Z."/>
            <person name="Salas-Leiva J.S."/>
            <person name="Gallot-Lavallee L."/>
            <person name="Kops G.J.P.L."/>
            <person name="Archibald J.M."/>
            <person name="Simpson A.G.B."/>
            <person name="Roger A.J."/>
        </authorList>
    </citation>
    <scope>NUCLEOTIDE SEQUENCE</scope>
    <source>
        <strain evidence="3">BICM</strain>
    </source>
</reference>
<evidence type="ECO:0000313" key="4">
    <source>
        <dbReference type="Proteomes" id="UP000717585"/>
    </source>
</evidence>
<feature type="domain" description="UmuC" evidence="2">
    <location>
        <begin position="67"/>
        <end position="173"/>
    </location>
</feature>
<organism evidence="3 4">
    <name type="scientific">Carpediemonas membranifera</name>
    <dbReference type="NCBI Taxonomy" id="201153"/>
    <lineage>
        <taxon>Eukaryota</taxon>
        <taxon>Metamonada</taxon>
        <taxon>Carpediemonas-like organisms</taxon>
        <taxon>Carpediemonas</taxon>
    </lineage>
</organism>
<evidence type="ECO:0000313" key="3">
    <source>
        <dbReference type="EMBL" id="KAG9397544.1"/>
    </source>
</evidence>
<evidence type="ECO:0000259" key="2">
    <source>
        <dbReference type="Pfam" id="PF00817"/>
    </source>
</evidence>
<feature type="compositionally biased region" description="Low complexity" evidence="1">
    <location>
        <begin position="404"/>
        <end position="427"/>
    </location>
</feature>
<dbReference type="Pfam" id="PF00817">
    <property type="entry name" value="IMS"/>
    <property type="match status" value="1"/>
</dbReference>
<gene>
    <name evidence="3" type="ORF">J8273_0674</name>
</gene>
<comment type="caution">
    <text evidence="3">The sequence shown here is derived from an EMBL/GenBank/DDBJ whole genome shotgun (WGS) entry which is preliminary data.</text>
</comment>
<dbReference type="AlphaFoldDB" id="A0A8J6BBV6"/>
<name>A0A8J6BBV6_9EUKA</name>
<dbReference type="InterPro" id="IPR001126">
    <property type="entry name" value="UmuC"/>
</dbReference>
<protein>
    <submittedName>
        <fullName evidence="3">ImpB/mucB/samB family</fullName>
    </submittedName>
</protein>
<sequence length="545" mass="58500">MTCVVEQLQRYTPSQHTPPAAIRPLTTPTAPPASYTPVPDTPYSIGAMVPAPLLQSSYYAVSVRTAMVSAALQTYSSLEGQPVAVYSRDAILDANPAAIALGATPSAPMPMHHIPKGLKLVPAHFESLRVASARVSRVLNRLAMGRVSDVGLFRYRLKLSSSREDGESIQESIKRCVADLGYEVDIEPVDVSYASNGPIFLDLANSAETNAQILVESIISQSTHTGKIPATLRSSLAAVHIPDKVRLAIHRAARLYWSAALDSLTQRAAAALAPSVAALGSESEVLLDNWSTPPPLKTGLTQYLKVTTPDLHALADLPGVPLPDTPSEVPGSTRSAAARKAKERGDAMRTVRLLMSQSPTQMPEKTQNLPEFTRPPLLRKVPAPHVRRRLETQTAAMALDMADMAESTESDSPSDSSESASELSDPAVEIEVGESPASSSGRQVTLVDSDIEIEEFIYQPSEEYEYSSLASASDGGGDGAALVPRPSVRLLSVHHYPGRLSGRVRCQLCGALVLYTQRSLARHVKLHRASSVLPLGNKMRLFQST</sequence>
<dbReference type="GO" id="GO:0006281">
    <property type="term" value="P:DNA repair"/>
    <property type="evidence" value="ECO:0007669"/>
    <property type="project" value="InterPro"/>
</dbReference>
<dbReference type="Proteomes" id="UP000717585">
    <property type="component" value="Unassembled WGS sequence"/>
</dbReference>
<evidence type="ECO:0000256" key="1">
    <source>
        <dbReference type="SAM" id="MobiDB-lite"/>
    </source>
</evidence>
<accession>A0A8J6BBV6</accession>
<proteinExistence type="predicted"/>
<feature type="region of interest" description="Disordered" evidence="1">
    <location>
        <begin position="318"/>
        <end position="345"/>
    </location>
</feature>
<feature type="region of interest" description="Disordered" evidence="1">
    <location>
        <begin position="10"/>
        <end position="35"/>
    </location>
</feature>
<dbReference type="EMBL" id="JAHDYR010000001">
    <property type="protein sequence ID" value="KAG9397544.1"/>
    <property type="molecule type" value="Genomic_DNA"/>
</dbReference>
<keyword evidence="4" id="KW-1185">Reference proteome</keyword>